<evidence type="ECO:0000313" key="2">
    <source>
        <dbReference type="Proteomes" id="UP001597061"/>
    </source>
</evidence>
<gene>
    <name evidence="1" type="ORF">ACFQ1R_01825</name>
</gene>
<proteinExistence type="predicted"/>
<dbReference type="EMBL" id="JBHTJI010000001">
    <property type="protein sequence ID" value="MFD0988822.1"/>
    <property type="molecule type" value="Genomic_DNA"/>
</dbReference>
<organism evidence="1 2">
    <name type="scientific">Mariniflexile jejuense</name>
    <dbReference type="NCBI Taxonomy" id="1173582"/>
    <lineage>
        <taxon>Bacteria</taxon>
        <taxon>Pseudomonadati</taxon>
        <taxon>Bacteroidota</taxon>
        <taxon>Flavobacteriia</taxon>
        <taxon>Flavobacteriales</taxon>
        <taxon>Flavobacteriaceae</taxon>
        <taxon>Mariniflexile</taxon>
    </lineage>
</organism>
<evidence type="ECO:0000313" key="1">
    <source>
        <dbReference type="EMBL" id="MFD0988822.1"/>
    </source>
</evidence>
<accession>A0ABW3JEB3</accession>
<reference evidence="2" key="1">
    <citation type="journal article" date="2019" name="Int. J. Syst. Evol. Microbiol.">
        <title>The Global Catalogue of Microorganisms (GCM) 10K type strain sequencing project: providing services to taxonomists for standard genome sequencing and annotation.</title>
        <authorList>
            <consortium name="The Broad Institute Genomics Platform"/>
            <consortium name="The Broad Institute Genome Sequencing Center for Infectious Disease"/>
            <person name="Wu L."/>
            <person name="Ma J."/>
        </authorList>
    </citation>
    <scope>NUCLEOTIDE SEQUENCE [LARGE SCALE GENOMIC DNA]</scope>
    <source>
        <strain evidence="2">CCUG 62414</strain>
    </source>
</reference>
<name>A0ABW3JEB3_9FLAO</name>
<comment type="caution">
    <text evidence="1">The sequence shown here is derived from an EMBL/GenBank/DDBJ whole genome shotgun (WGS) entry which is preliminary data.</text>
</comment>
<protein>
    <recommendedName>
        <fullName evidence="3">STAS/SEC14 domain-containing protein</fullName>
    </recommendedName>
</protein>
<sequence>MSIKELPIYKKAKKHITIDLGDLYFFENYLITEFKEGVEINYNNFEVVREYIKTYFGENDFGLISHRINSYSIVITDAPLFNTCKSLKAYATVTYTLFAEKVFNVESYFFNFNKQNFSSLNEAEFWVQNTLNSEQNVLN</sequence>
<dbReference type="Proteomes" id="UP001597061">
    <property type="component" value="Unassembled WGS sequence"/>
</dbReference>
<keyword evidence="2" id="KW-1185">Reference proteome</keyword>
<dbReference type="RefSeq" id="WP_379924404.1">
    <property type="nucleotide sequence ID" value="NZ_JBHTJI010000001.1"/>
</dbReference>
<evidence type="ECO:0008006" key="3">
    <source>
        <dbReference type="Google" id="ProtNLM"/>
    </source>
</evidence>